<comment type="caution">
    <text evidence="1">The sequence shown here is derived from an EMBL/GenBank/DDBJ whole genome shotgun (WGS) entry which is preliminary data.</text>
</comment>
<name>A0AA38L080_TAXCH</name>
<reference evidence="1 2" key="1">
    <citation type="journal article" date="2021" name="Nat. Plants">
        <title>The Taxus genome provides insights into paclitaxel biosynthesis.</title>
        <authorList>
            <person name="Xiong X."/>
            <person name="Gou J."/>
            <person name="Liao Q."/>
            <person name="Li Y."/>
            <person name="Zhou Q."/>
            <person name="Bi G."/>
            <person name="Li C."/>
            <person name="Du R."/>
            <person name="Wang X."/>
            <person name="Sun T."/>
            <person name="Guo L."/>
            <person name="Liang H."/>
            <person name="Lu P."/>
            <person name="Wu Y."/>
            <person name="Zhang Z."/>
            <person name="Ro D.K."/>
            <person name="Shang Y."/>
            <person name="Huang S."/>
            <person name="Yan J."/>
        </authorList>
    </citation>
    <scope>NUCLEOTIDE SEQUENCE [LARGE SCALE GENOMIC DNA]</scope>
    <source>
        <strain evidence="1">Ta-2019</strain>
    </source>
</reference>
<keyword evidence="2" id="KW-1185">Reference proteome</keyword>
<sequence>EEVNVLTLDAWIQMGRLPLQPSLNVLFMENMTKAMPIGVLKDDSITIKGAKFTGEFK</sequence>
<dbReference type="AlphaFoldDB" id="A0AA38L080"/>
<evidence type="ECO:0000313" key="1">
    <source>
        <dbReference type="EMBL" id="KAH9307447.1"/>
    </source>
</evidence>
<feature type="non-terminal residue" evidence="1">
    <location>
        <position position="1"/>
    </location>
</feature>
<feature type="non-terminal residue" evidence="1">
    <location>
        <position position="57"/>
    </location>
</feature>
<evidence type="ECO:0000313" key="2">
    <source>
        <dbReference type="Proteomes" id="UP000824469"/>
    </source>
</evidence>
<proteinExistence type="predicted"/>
<dbReference type="EMBL" id="JAHRHJ020000007">
    <property type="protein sequence ID" value="KAH9307447.1"/>
    <property type="molecule type" value="Genomic_DNA"/>
</dbReference>
<gene>
    <name evidence="1" type="ORF">KI387_035358</name>
</gene>
<dbReference type="Proteomes" id="UP000824469">
    <property type="component" value="Unassembled WGS sequence"/>
</dbReference>
<organism evidence="1 2">
    <name type="scientific">Taxus chinensis</name>
    <name type="common">Chinese yew</name>
    <name type="synonym">Taxus wallichiana var. chinensis</name>
    <dbReference type="NCBI Taxonomy" id="29808"/>
    <lineage>
        <taxon>Eukaryota</taxon>
        <taxon>Viridiplantae</taxon>
        <taxon>Streptophyta</taxon>
        <taxon>Embryophyta</taxon>
        <taxon>Tracheophyta</taxon>
        <taxon>Spermatophyta</taxon>
        <taxon>Pinopsida</taxon>
        <taxon>Pinidae</taxon>
        <taxon>Conifers II</taxon>
        <taxon>Cupressales</taxon>
        <taxon>Taxaceae</taxon>
        <taxon>Taxus</taxon>
    </lineage>
</organism>
<protein>
    <submittedName>
        <fullName evidence="1">Uncharacterized protein</fullName>
    </submittedName>
</protein>
<accession>A0AA38L080</accession>